<accession>A0A165WE20</accession>
<sequence>MAEALFITVILTKIFEFSLIHEACNPRRVLRLQLVCQAWRAVAQGMSCLWTRLPLDASDQSARAFLDRHGVHPLMLFIQSFNMFTPSDIQKDLLAASGDFVIILPPGPFQHIFEGPVRRQLESPLSQATFLIINFPTQLARGETLRSQMMFSLENMWNLALEASFLSNNITSIVLDFAMYRTSIPSFNFNGLSDVIDGIHCLTDLAILRLHIEEYYLRPDERMAIQFPQRKLSKLSFAKCGSTGYSVAFIIRLLFSEPKWSVGWTLVIEADEIAITEPTQLSPYVLTDWEW</sequence>
<dbReference type="Proteomes" id="UP000076798">
    <property type="component" value="Unassembled WGS sequence"/>
</dbReference>
<organism evidence="1 2">
    <name type="scientific">Sistotremastrum suecicum HHB10207 ss-3</name>
    <dbReference type="NCBI Taxonomy" id="1314776"/>
    <lineage>
        <taxon>Eukaryota</taxon>
        <taxon>Fungi</taxon>
        <taxon>Dikarya</taxon>
        <taxon>Basidiomycota</taxon>
        <taxon>Agaricomycotina</taxon>
        <taxon>Agaricomycetes</taxon>
        <taxon>Sistotremastrales</taxon>
        <taxon>Sistotremastraceae</taxon>
        <taxon>Sistotremastrum</taxon>
    </lineage>
</organism>
<reference evidence="1 2" key="1">
    <citation type="journal article" date="2016" name="Mol. Biol. Evol.">
        <title>Comparative Genomics of Early-Diverging Mushroom-Forming Fungi Provides Insights into the Origins of Lignocellulose Decay Capabilities.</title>
        <authorList>
            <person name="Nagy L.G."/>
            <person name="Riley R."/>
            <person name="Tritt A."/>
            <person name="Adam C."/>
            <person name="Daum C."/>
            <person name="Floudas D."/>
            <person name="Sun H."/>
            <person name="Yadav J.S."/>
            <person name="Pangilinan J."/>
            <person name="Larsson K.H."/>
            <person name="Matsuura K."/>
            <person name="Barry K."/>
            <person name="Labutti K."/>
            <person name="Kuo R."/>
            <person name="Ohm R.A."/>
            <person name="Bhattacharya S.S."/>
            <person name="Shirouzu T."/>
            <person name="Yoshinaga Y."/>
            <person name="Martin F.M."/>
            <person name="Grigoriev I.V."/>
            <person name="Hibbett D.S."/>
        </authorList>
    </citation>
    <scope>NUCLEOTIDE SEQUENCE [LARGE SCALE GENOMIC DNA]</scope>
    <source>
        <strain evidence="1 2">HHB10207 ss-3</strain>
    </source>
</reference>
<dbReference type="EMBL" id="KV428950">
    <property type="protein sequence ID" value="KZT31039.1"/>
    <property type="molecule type" value="Genomic_DNA"/>
</dbReference>
<dbReference type="AlphaFoldDB" id="A0A165WE20"/>
<name>A0A165WE20_9AGAM</name>
<protein>
    <recommendedName>
        <fullName evidence="3">F-box domain-containing protein</fullName>
    </recommendedName>
</protein>
<keyword evidence="2" id="KW-1185">Reference proteome</keyword>
<gene>
    <name evidence="1" type="ORF">SISSUDRAFT_1068187</name>
</gene>
<evidence type="ECO:0008006" key="3">
    <source>
        <dbReference type="Google" id="ProtNLM"/>
    </source>
</evidence>
<proteinExistence type="predicted"/>
<evidence type="ECO:0000313" key="2">
    <source>
        <dbReference type="Proteomes" id="UP000076798"/>
    </source>
</evidence>
<evidence type="ECO:0000313" key="1">
    <source>
        <dbReference type="EMBL" id="KZT31039.1"/>
    </source>
</evidence>